<proteinExistence type="predicted"/>
<organism evidence="2 3">
    <name type="scientific">Rhipicephalus microplus</name>
    <name type="common">Cattle tick</name>
    <name type="synonym">Boophilus microplus</name>
    <dbReference type="NCBI Taxonomy" id="6941"/>
    <lineage>
        <taxon>Eukaryota</taxon>
        <taxon>Metazoa</taxon>
        <taxon>Ecdysozoa</taxon>
        <taxon>Arthropoda</taxon>
        <taxon>Chelicerata</taxon>
        <taxon>Arachnida</taxon>
        <taxon>Acari</taxon>
        <taxon>Parasitiformes</taxon>
        <taxon>Ixodida</taxon>
        <taxon>Ixodoidea</taxon>
        <taxon>Ixodidae</taxon>
        <taxon>Rhipicephalinae</taxon>
        <taxon>Rhipicephalus</taxon>
        <taxon>Boophilus</taxon>
    </lineage>
</organism>
<sequence>MESTASASDAQDTDADSRTMDIVAKRASDDVTRGATKSHHCNHCFERRRCQHGPEDATAPISADTVTSCLVAHNNVQHDDDESPATTESQEGWHTIYYGRRRKPGHESVRDADGVHGANNKVEPGFGNTQAKTQERRMSRIVKVCRMPKLPAGDYKIVIRLRGGLRVAVLGPTDITRGIHEAVATSPEVRHFDVICPNKTQNIMIVSTLDPNRADQYRKIKKILLRGKEYD</sequence>
<name>A0A9J6DKS6_RHIMP</name>
<feature type="region of interest" description="Disordered" evidence="1">
    <location>
        <begin position="114"/>
        <end position="134"/>
    </location>
</feature>
<comment type="caution">
    <text evidence="2">The sequence shown here is derived from an EMBL/GenBank/DDBJ whole genome shotgun (WGS) entry which is preliminary data.</text>
</comment>
<reference evidence="2" key="2">
    <citation type="submission" date="2021-09" db="EMBL/GenBank/DDBJ databases">
        <authorList>
            <person name="Jia N."/>
            <person name="Wang J."/>
            <person name="Shi W."/>
            <person name="Du L."/>
            <person name="Sun Y."/>
            <person name="Zhan W."/>
            <person name="Jiang J."/>
            <person name="Wang Q."/>
            <person name="Zhang B."/>
            <person name="Ji P."/>
            <person name="Sakyi L.B."/>
            <person name="Cui X."/>
            <person name="Yuan T."/>
            <person name="Jiang B."/>
            <person name="Yang W."/>
            <person name="Lam T.T.-Y."/>
            <person name="Chang Q."/>
            <person name="Ding S."/>
            <person name="Wang X."/>
            <person name="Zhu J."/>
            <person name="Ruan X."/>
            <person name="Zhao L."/>
            <person name="Wei J."/>
            <person name="Que T."/>
            <person name="Du C."/>
            <person name="Cheng J."/>
            <person name="Dai P."/>
            <person name="Han X."/>
            <person name="Huang E."/>
            <person name="Gao Y."/>
            <person name="Liu J."/>
            <person name="Shao H."/>
            <person name="Ye R."/>
            <person name="Li L."/>
            <person name="Wei W."/>
            <person name="Wang X."/>
            <person name="Wang C."/>
            <person name="Huo Q."/>
            <person name="Li W."/>
            <person name="Guo W."/>
            <person name="Chen H."/>
            <person name="Chen S."/>
            <person name="Zhou L."/>
            <person name="Zhou L."/>
            <person name="Ni X."/>
            <person name="Tian J."/>
            <person name="Zhou Y."/>
            <person name="Sheng Y."/>
            <person name="Liu T."/>
            <person name="Pan Y."/>
            <person name="Xia L."/>
            <person name="Li J."/>
            <person name="Zhao F."/>
            <person name="Cao W."/>
        </authorList>
    </citation>
    <scope>NUCLEOTIDE SEQUENCE</scope>
    <source>
        <strain evidence="2">Rmic-2018</strain>
        <tissue evidence="2">Larvae</tissue>
    </source>
</reference>
<dbReference type="EMBL" id="JABSTU010000008">
    <property type="protein sequence ID" value="KAH8022679.1"/>
    <property type="molecule type" value="Genomic_DNA"/>
</dbReference>
<keyword evidence="3" id="KW-1185">Reference proteome</keyword>
<accession>A0A9J6DKS6</accession>
<evidence type="ECO:0000313" key="2">
    <source>
        <dbReference type="EMBL" id="KAH8022679.1"/>
    </source>
</evidence>
<reference evidence="2" key="1">
    <citation type="journal article" date="2020" name="Cell">
        <title>Large-Scale Comparative Analyses of Tick Genomes Elucidate Their Genetic Diversity and Vector Capacities.</title>
        <authorList>
            <consortium name="Tick Genome and Microbiome Consortium (TIGMIC)"/>
            <person name="Jia N."/>
            <person name="Wang J."/>
            <person name="Shi W."/>
            <person name="Du L."/>
            <person name="Sun Y."/>
            <person name="Zhan W."/>
            <person name="Jiang J.F."/>
            <person name="Wang Q."/>
            <person name="Zhang B."/>
            <person name="Ji P."/>
            <person name="Bell-Sakyi L."/>
            <person name="Cui X.M."/>
            <person name="Yuan T.T."/>
            <person name="Jiang B.G."/>
            <person name="Yang W.F."/>
            <person name="Lam T.T."/>
            <person name="Chang Q.C."/>
            <person name="Ding S.J."/>
            <person name="Wang X.J."/>
            <person name="Zhu J.G."/>
            <person name="Ruan X.D."/>
            <person name="Zhao L."/>
            <person name="Wei J.T."/>
            <person name="Ye R.Z."/>
            <person name="Que T.C."/>
            <person name="Du C.H."/>
            <person name="Zhou Y.H."/>
            <person name="Cheng J.X."/>
            <person name="Dai P.F."/>
            <person name="Guo W.B."/>
            <person name="Han X.H."/>
            <person name="Huang E.J."/>
            <person name="Li L.F."/>
            <person name="Wei W."/>
            <person name="Gao Y.C."/>
            <person name="Liu J.Z."/>
            <person name="Shao H.Z."/>
            <person name="Wang X."/>
            <person name="Wang C.C."/>
            <person name="Yang T.C."/>
            <person name="Huo Q.B."/>
            <person name="Li W."/>
            <person name="Chen H.Y."/>
            <person name="Chen S.E."/>
            <person name="Zhou L.G."/>
            <person name="Ni X.B."/>
            <person name="Tian J.H."/>
            <person name="Sheng Y."/>
            <person name="Liu T."/>
            <person name="Pan Y.S."/>
            <person name="Xia L.Y."/>
            <person name="Li J."/>
            <person name="Zhao F."/>
            <person name="Cao W.C."/>
        </authorList>
    </citation>
    <scope>NUCLEOTIDE SEQUENCE</scope>
    <source>
        <strain evidence="2">Rmic-2018</strain>
    </source>
</reference>
<dbReference type="AlphaFoldDB" id="A0A9J6DKS6"/>
<gene>
    <name evidence="2" type="ORF">HPB51_001050</name>
</gene>
<evidence type="ECO:0000313" key="3">
    <source>
        <dbReference type="Proteomes" id="UP000821866"/>
    </source>
</evidence>
<dbReference type="Proteomes" id="UP000821866">
    <property type="component" value="Chromosome 6"/>
</dbReference>
<evidence type="ECO:0000256" key="1">
    <source>
        <dbReference type="SAM" id="MobiDB-lite"/>
    </source>
</evidence>
<protein>
    <submittedName>
        <fullName evidence="2">Uncharacterized protein</fullName>
    </submittedName>
</protein>